<evidence type="ECO:0000256" key="7">
    <source>
        <dbReference type="ARBA" id="ARBA00023136"/>
    </source>
</evidence>
<comment type="similarity">
    <text evidence="2">Belongs to the major facilitator superfamily. EmrB family.</text>
</comment>
<evidence type="ECO:0000313" key="10">
    <source>
        <dbReference type="EMBL" id="UTT61732.1"/>
    </source>
</evidence>
<feature type="domain" description="Major facilitator superfamily (MFS) profile" evidence="9">
    <location>
        <begin position="30"/>
        <end position="487"/>
    </location>
</feature>
<keyword evidence="11" id="KW-1185">Reference proteome</keyword>
<feature type="transmembrane region" description="Helical" evidence="8">
    <location>
        <begin position="29"/>
        <end position="56"/>
    </location>
</feature>
<evidence type="ECO:0000256" key="6">
    <source>
        <dbReference type="ARBA" id="ARBA00022989"/>
    </source>
</evidence>
<dbReference type="Gene3D" id="1.20.1250.20">
    <property type="entry name" value="MFS general substrate transporter like domains"/>
    <property type="match status" value="1"/>
</dbReference>
<feature type="transmembrane region" description="Helical" evidence="8">
    <location>
        <begin position="460"/>
        <end position="482"/>
    </location>
</feature>
<evidence type="ECO:0000259" key="9">
    <source>
        <dbReference type="PROSITE" id="PS50850"/>
    </source>
</evidence>
<feature type="transmembrane region" description="Helical" evidence="8">
    <location>
        <begin position="129"/>
        <end position="147"/>
    </location>
</feature>
<dbReference type="PANTHER" id="PTHR42718">
    <property type="entry name" value="MAJOR FACILITATOR SUPERFAMILY MULTIDRUG TRANSPORTER MFSC"/>
    <property type="match status" value="1"/>
</dbReference>
<dbReference type="SUPFAM" id="SSF103473">
    <property type="entry name" value="MFS general substrate transporter"/>
    <property type="match status" value="1"/>
</dbReference>
<dbReference type="Pfam" id="PF07690">
    <property type="entry name" value="MFS_1"/>
    <property type="match status" value="1"/>
</dbReference>
<feature type="transmembrane region" description="Helical" evidence="8">
    <location>
        <begin position="154"/>
        <end position="176"/>
    </location>
</feature>
<feature type="transmembrane region" description="Helical" evidence="8">
    <location>
        <begin position="182"/>
        <end position="205"/>
    </location>
</feature>
<dbReference type="InterPro" id="IPR004638">
    <property type="entry name" value="EmrB-like"/>
</dbReference>
<accession>A0ABY5FUE4</accession>
<dbReference type="NCBIfam" id="TIGR00711">
    <property type="entry name" value="efflux_EmrB"/>
    <property type="match status" value="1"/>
</dbReference>
<keyword evidence="4" id="KW-1003">Cell membrane</keyword>
<dbReference type="PANTHER" id="PTHR42718:SF9">
    <property type="entry name" value="MAJOR FACILITATOR SUPERFAMILY MULTIDRUG TRANSPORTER MFSC"/>
    <property type="match status" value="1"/>
</dbReference>
<evidence type="ECO:0000313" key="11">
    <source>
        <dbReference type="Proteomes" id="UP001060039"/>
    </source>
</evidence>
<feature type="transmembrane region" description="Helical" evidence="8">
    <location>
        <begin position="325"/>
        <end position="348"/>
    </location>
</feature>
<gene>
    <name evidence="10" type="ORF">NNL39_08575</name>
</gene>
<evidence type="ECO:0000256" key="5">
    <source>
        <dbReference type="ARBA" id="ARBA00022692"/>
    </source>
</evidence>
<evidence type="ECO:0000256" key="8">
    <source>
        <dbReference type="SAM" id="Phobius"/>
    </source>
</evidence>
<feature type="transmembrane region" description="Helical" evidence="8">
    <location>
        <begin position="255"/>
        <end position="274"/>
    </location>
</feature>
<dbReference type="RefSeq" id="WP_255158855.1">
    <property type="nucleotide sequence ID" value="NZ_CP101497.1"/>
</dbReference>
<dbReference type="PROSITE" id="PS50850">
    <property type="entry name" value="MFS"/>
    <property type="match status" value="1"/>
</dbReference>
<feature type="transmembrane region" description="Helical" evidence="8">
    <location>
        <begin position="217"/>
        <end position="235"/>
    </location>
</feature>
<dbReference type="InterPro" id="IPR011701">
    <property type="entry name" value="MFS"/>
</dbReference>
<evidence type="ECO:0000256" key="4">
    <source>
        <dbReference type="ARBA" id="ARBA00022475"/>
    </source>
</evidence>
<feature type="transmembrane region" description="Helical" evidence="8">
    <location>
        <begin position="360"/>
        <end position="378"/>
    </location>
</feature>
<name>A0ABY5FUE4_9MICO</name>
<keyword evidence="6 8" id="KW-1133">Transmembrane helix</keyword>
<dbReference type="InterPro" id="IPR020846">
    <property type="entry name" value="MFS_dom"/>
</dbReference>
<keyword evidence="5 8" id="KW-0812">Transmembrane</keyword>
<feature type="transmembrane region" description="Helical" evidence="8">
    <location>
        <begin position="384"/>
        <end position="411"/>
    </location>
</feature>
<reference evidence="10" key="1">
    <citation type="submission" date="2022-07" db="EMBL/GenBank/DDBJ databases">
        <title>Taxonomic analysis of Microcella humidisoli nov. sp., isolated from riverside soil.</title>
        <authorList>
            <person name="Molina K.M."/>
            <person name="Kim S.B."/>
        </authorList>
    </citation>
    <scope>NUCLEOTIDE SEQUENCE</scope>
    <source>
        <strain evidence="10">MMS21-STM10</strain>
    </source>
</reference>
<evidence type="ECO:0000256" key="2">
    <source>
        <dbReference type="ARBA" id="ARBA00008537"/>
    </source>
</evidence>
<dbReference type="Proteomes" id="UP001060039">
    <property type="component" value="Chromosome"/>
</dbReference>
<organism evidence="10 11">
    <name type="scientific">Microcella humidisoli</name>
    <dbReference type="NCBI Taxonomy" id="2963406"/>
    <lineage>
        <taxon>Bacteria</taxon>
        <taxon>Bacillati</taxon>
        <taxon>Actinomycetota</taxon>
        <taxon>Actinomycetes</taxon>
        <taxon>Micrococcales</taxon>
        <taxon>Microbacteriaceae</taxon>
        <taxon>Microcella</taxon>
    </lineage>
</organism>
<sequence length="497" mass="51240">MPATASEPPAAPASTLPAAQPVTDAQRRVVLGVLIGSAFVVILNETLMGVAIPRFIEVFGITATAAQWLTTAFMLTLAVVIPITGWLLQRFSTRALFVTAMSLFTAGTLLGAVAPVFELLIVARVVQASGTAIVMPMLFTTVFALVAPERRGQVIGTVSTVIAVAPAVGPSLSGFILSIADWHWLFITMLPLTTTALIIGAVRMVDVGERRGSRLDVLSVLLSIPGFGGLVYGLAQLGEAGRTEPGSGPDPVVTGLIALGVGVVALGLFGARQVRLQRTDDALLDLRTFGERQFALSIGIITVASMALFGAIIVVPLYVQEVLGASPLVSGLIILPGALLQGLLAPVIGRRYDRVGPRSLVVPGIVLMAATLWVMAMFSATTPIWFVAVANIGVSLGLALLFTPLLTNGLAALRPQLNPYGSAIVGTVQQVAGAAGIALFLSVAAFISPPTGDASITADGARAAFTVAAVLATAVIPFVLLVRWERGTAPTGPGGAH</sequence>
<dbReference type="PRINTS" id="PR01036">
    <property type="entry name" value="TCRTETB"/>
</dbReference>
<comment type="subcellular location">
    <subcellularLocation>
        <location evidence="1">Cell membrane</location>
        <topology evidence="1">Multi-pass membrane protein</topology>
    </subcellularLocation>
</comment>
<keyword evidence="3" id="KW-0813">Transport</keyword>
<dbReference type="EMBL" id="CP101497">
    <property type="protein sequence ID" value="UTT61732.1"/>
    <property type="molecule type" value="Genomic_DNA"/>
</dbReference>
<dbReference type="InterPro" id="IPR036259">
    <property type="entry name" value="MFS_trans_sf"/>
</dbReference>
<protein>
    <submittedName>
        <fullName evidence="10">DHA2 family efflux MFS transporter permease subunit</fullName>
    </submittedName>
</protein>
<feature type="transmembrane region" description="Helical" evidence="8">
    <location>
        <begin position="95"/>
        <end position="117"/>
    </location>
</feature>
<feature type="transmembrane region" description="Helical" evidence="8">
    <location>
        <begin position="423"/>
        <end position="448"/>
    </location>
</feature>
<feature type="transmembrane region" description="Helical" evidence="8">
    <location>
        <begin position="294"/>
        <end position="319"/>
    </location>
</feature>
<keyword evidence="7 8" id="KW-0472">Membrane</keyword>
<evidence type="ECO:0000256" key="1">
    <source>
        <dbReference type="ARBA" id="ARBA00004651"/>
    </source>
</evidence>
<evidence type="ECO:0000256" key="3">
    <source>
        <dbReference type="ARBA" id="ARBA00022448"/>
    </source>
</evidence>
<dbReference type="Gene3D" id="1.20.1720.10">
    <property type="entry name" value="Multidrug resistance protein D"/>
    <property type="match status" value="1"/>
</dbReference>
<proteinExistence type="inferred from homology"/>
<feature type="transmembrane region" description="Helical" evidence="8">
    <location>
        <begin position="68"/>
        <end position="88"/>
    </location>
</feature>